<dbReference type="CDD" id="cd02440">
    <property type="entry name" value="AdoMet_MTases"/>
    <property type="match status" value="1"/>
</dbReference>
<reference evidence="2 3" key="1">
    <citation type="journal article" date="2016" name="Nat. Commun.">
        <title>Thousands of microbial genomes shed light on interconnected biogeochemical processes in an aquifer system.</title>
        <authorList>
            <person name="Anantharaman K."/>
            <person name="Brown C.T."/>
            <person name="Hug L.A."/>
            <person name="Sharon I."/>
            <person name="Castelle C.J."/>
            <person name="Probst A.J."/>
            <person name="Thomas B.C."/>
            <person name="Singh A."/>
            <person name="Wilkins M.J."/>
            <person name="Karaoz U."/>
            <person name="Brodie E.L."/>
            <person name="Williams K.H."/>
            <person name="Hubbard S.S."/>
            <person name="Banfield J.F."/>
        </authorList>
    </citation>
    <scope>NUCLEOTIDE SEQUENCE [LARGE SCALE GENOMIC DNA]</scope>
</reference>
<comment type="caution">
    <text evidence="2">The sequence shown here is derived from an EMBL/GenBank/DDBJ whole genome shotgun (WGS) entry which is preliminary data.</text>
</comment>
<dbReference type="GO" id="GO:0008757">
    <property type="term" value="F:S-adenosylmethionine-dependent methyltransferase activity"/>
    <property type="evidence" value="ECO:0007669"/>
    <property type="project" value="InterPro"/>
</dbReference>
<dbReference type="Proteomes" id="UP000176317">
    <property type="component" value="Unassembled WGS sequence"/>
</dbReference>
<gene>
    <name evidence="2" type="ORF">A2164_03840</name>
</gene>
<dbReference type="AlphaFoldDB" id="A0A1F5G5B1"/>
<evidence type="ECO:0000313" key="3">
    <source>
        <dbReference type="Proteomes" id="UP000176317"/>
    </source>
</evidence>
<protein>
    <recommendedName>
        <fullName evidence="1">Methyltransferase type 11 domain-containing protein</fullName>
    </recommendedName>
</protein>
<feature type="domain" description="Methyltransferase type 11" evidence="1">
    <location>
        <begin position="39"/>
        <end position="132"/>
    </location>
</feature>
<proteinExistence type="predicted"/>
<dbReference type="InterPro" id="IPR013216">
    <property type="entry name" value="Methyltransf_11"/>
</dbReference>
<evidence type="ECO:0000259" key="1">
    <source>
        <dbReference type="Pfam" id="PF08241"/>
    </source>
</evidence>
<dbReference type="Gene3D" id="3.40.50.150">
    <property type="entry name" value="Vaccinia Virus protein VP39"/>
    <property type="match status" value="1"/>
</dbReference>
<dbReference type="PANTHER" id="PTHR43591">
    <property type="entry name" value="METHYLTRANSFERASE"/>
    <property type="match status" value="1"/>
</dbReference>
<dbReference type="SUPFAM" id="SSF53335">
    <property type="entry name" value="S-adenosyl-L-methionine-dependent methyltransferases"/>
    <property type="match status" value="1"/>
</dbReference>
<dbReference type="Pfam" id="PF08241">
    <property type="entry name" value="Methyltransf_11"/>
    <property type="match status" value="1"/>
</dbReference>
<dbReference type="InterPro" id="IPR029063">
    <property type="entry name" value="SAM-dependent_MTases_sf"/>
</dbReference>
<evidence type="ECO:0000313" key="2">
    <source>
        <dbReference type="EMBL" id="OGD87056.1"/>
    </source>
</evidence>
<sequence length="265" mass="31177">MKKSDYLLRYIKLAPLQIALVRAEEAYFMAETKMYKPILDIGCSDGIFGEVLFNNRKGAINFGVDIDKVALKFCQKRRVYRKVLFTDARKLPFPSDFFKTVMSNQSLEHIKEIESVLKEVSRVIKRGGKFIFLVPTIYLDDYWLTSAVFNKIGLNSIAKNMHNIRNKFFRHHNLWPLRRWKNLLENNGFELKSYRYVGTKRVYFISELLWPARIPSLIISRIFHKNILFPRKFSIFFANKLTKVLNNEEDIVPVKGPTMLIIAQK</sequence>
<dbReference type="EMBL" id="MFAT01000007">
    <property type="protein sequence ID" value="OGD87056.1"/>
    <property type="molecule type" value="Genomic_DNA"/>
</dbReference>
<organism evidence="2 3">
    <name type="scientific">Candidatus Curtissbacteria bacterium RBG_13_35_7</name>
    <dbReference type="NCBI Taxonomy" id="1797705"/>
    <lineage>
        <taxon>Bacteria</taxon>
        <taxon>Candidatus Curtissiibacteriota</taxon>
    </lineage>
</organism>
<accession>A0A1F5G5B1</accession>
<dbReference type="PANTHER" id="PTHR43591:SF24">
    <property type="entry name" value="2-METHOXY-6-POLYPRENYL-1,4-BENZOQUINOL METHYLASE, MITOCHONDRIAL"/>
    <property type="match status" value="1"/>
</dbReference>
<name>A0A1F5G5B1_9BACT</name>